<dbReference type="SMART" id="SM01152">
    <property type="entry name" value="DUF167"/>
    <property type="match status" value="1"/>
</dbReference>
<proteinExistence type="inferred from homology"/>
<dbReference type="Gene3D" id="3.30.1200.10">
    <property type="entry name" value="YggU-like"/>
    <property type="match status" value="1"/>
</dbReference>
<gene>
    <name evidence="3" type="ORF">SAMN05428998_13926</name>
</gene>
<dbReference type="STRING" id="560819.SAMN05428998_13926"/>
<sequence length="113" mass="11408">MSGAGAGAATAWRETAGSLILDLRVQPGARTAGIVGLETRDDGRTRLKVKVTAAPEAGKANAAVALLLAKALGLAPRDVALLRGETTRDKTLSLVGDPADLARRLAALVGGGR</sequence>
<name>A0A1Y6CN21_9PROT</name>
<dbReference type="Proteomes" id="UP000192917">
    <property type="component" value="Unassembled WGS sequence"/>
</dbReference>
<evidence type="ECO:0000256" key="1">
    <source>
        <dbReference type="ARBA" id="ARBA00010364"/>
    </source>
</evidence>
<organism evidence="3 4">
    <name type="scientific">Tistlia consotensis USBA 355</name>
    <dbReference type="NCBI Taxonomy" id="560819"/>
    <lineage>
        <taxon>Bacteria</taxon>
        <taxon>Pseudomonadati</taxon>
        <taxon>Pseudomonadota</taxon>
        <taxon>Alphaproteobacteria</taxon>
        <taxon>Rhodospirillales</taxon>
        <taxon>Rhodovibrionaceae</taxon>
        <taxon>Tistlia</taxon>
    </lineage>
</organism>
<dbReference type="NCBIfam" id="TIGR00251">
    <property type="entry name" value="DUF167 family protein"/>
    <property type="match status" value="1"/>
</dbReference>
<reference evidence="3 4" key="1">
    <citation type="submission" date="2017-04" db="EMBL/GenBank/DDBJ databases">
        <authorList>
            <person name="Afonso C.L."/>
            <person name="Miller P.J."/>
            <person name="Scott M.A."/>
            <person name="Spackman E."/>
            <person name="Goraichik I."/>
            <person name="Dimitrov K.M."/>
            <person name="Suarez D.L."/>
            <person name="Swayne D.E."/>
        </authorList>
    </citation>
    <scope>NUCLEOTIDE SEQUENCE [LARGE SCALE GENOMIC DNA]</scope>
    <source>
        <strain evidence="3 4">USBA 355</strain>
    </source>
</reference>
<comment type="similarity">
    <text evidence="1 2">Belongs to the UPF0235 family.</text>
</comment>
<dbReference type="PANTHER" id="PTHR13420:SF7">
    <property type="entry name" value="UPF0235 PROTEIN C15ORF40"/>
    <property type="match status" value="1"/>
</dbReference>
<protein>
    <recommendedName>
        <fullName evidence="2">UPF0235 protein SAMN05428998_13926</fullName>
    </recommendedName>
</protein>
<dbReference type="Pfam" id="PF02594">
    <property type="entry name" value="DUF167"/>
    <property type="match status" value="1"/>
</dbReference>
<dbReference type="InterPro" id="IPR036591">
    <property type="entry name" value="YggU-like_sf"/>
</dbReference>
<evidence type="ECO:0000256" key="2">
    <source>
        <dbReference type="HAMAP-Rule" id="MF_00634"/>
    </source>
</evidence>
<dbReference type="InterPro" id="IPR003746">
    <property type="entry name" value="DUF167"/>
</dbReference>
<dbReference type="HAMAP" id="MF_00634">
    <property type="entry name" value="UPF0235"/>
    <property type="match status" value="1"/>
</dbReference>
<dbReference type="SUPFAM" id="SSF69786">
    <property type="entry name" value="YggU-like"/>
    <property type="match status" value="1"/>
</dbReference>
<dbReference type="RefSeq" id="WP_085126265.1">
    <property type="nucleotide sequence ID" value="NZ_FWZX01000039.1"/>
</dbReference>
<keyword evidence="4" id="KW-1185">Reference proteome</keyword>
<dbReference type="EMBL" id="FWZX01000039">
    <property type="protein sequence ID" value="SMF78939.1"/>
    <property type="molecule type" value="Genomic_DNA"/>
</dbReference>
<evidence type="ECO:0000313" key="4">
    <source>
        <dbReference type="Proteomes" id="UP000192917"/>
    </source>
</evidence>
<evidence type="ECO:0000313" key="3">
    <source>
        <dbReference type="EMBL" id="SMF78939.1"/>
    </source>
</evidence>
<accession>A0A1Y6CN21</accession>
<dbReference type="GO" id="GO:0005737">
    <property type="term" value="C:cytoplasm"/>
    <property type="evidence" value="ECO:0007669"/>
    <property type="project" value="TreeGrafter"/>
</dbReference>
<dbReference type="AlphaFoldDB" id="A0A1Y6CN21"/>
<dbReference type="PANTHER" id="PTHR13420">
    <property type="entry name" value="UPF0235 PROTEIN C15ORF40"/>
    <property type="match status" value="1"/>
</dbReference>